<dbReference type="Proteomes" id="UP001152467">
    <property type="component" value="Unassembled WGS sequence"/>
</dbReference>
<evidence type="ECO:0000313" key="2">
    <source>
        <dbReference type="EMBL" id="CAH9054661.1"/>
    </source>
</evidence>
<dbReference type="AlphaFoldDB" id="A0A9W4QV67"/>
<keyword evidence="4" id="KW-1185">Reference proteome</keyword>
<dbReference type="Proteomes" id="UP001152485">
    <property type="component" value="Unassembled WGS sequence"/>
</dbReference>
<keyword evidence="1" id="KW-0812">Transmembrane</keyword>
<protein>
    <submittedName>
        <fullName evidence="2">Uncharacterized protein</fullName>
    </submittedName>
</protein>
<feature type="transmembrane region" description="Helical" evidence="1">
    <location>
        <begin position="55"/>
        <end position="77"/>
    </location>
</feature>
<evidence type="ECO:0000313" key="3">
    <source>
        <dbReference type="EMBL" id="CAH9059251.1"/>
    </source>
</evidence>
<comment type="caution">
    <text evidence="2">The sequence shown here is derived from an EMBL/GenBank/DDBJ whole genome shotgun (WGS) entry which is preliminary data.</text>
</comment>
<keyword evidence="1" id="KW-0472">Membrane</keyword>
<dbReference type="EMBL" id="CAMAPD010000008">
    <property type="protein sequence ID" value="CAH9059251.1"/>
    <property type="molecule type" value="Genomic_DNA"/>
</dbReference>
<reference evidence="2 5" key="1">
    <citation type="submission" date="2022-07" db="EMBL/GenBank/DDBJ databases">
        <authorList>
            <person name="Criscuolo A."/>
        </authorList>
    </citation>
    <scope>NUCLEOTIDE SEQUENCE</scope>
    <source>
        <strain evidence="5">CIP 111951</strain>
        <strain evidence="2">CIP111854</strain>
        <strain evidence="3">CIP111951</strain>
    </source>
</reference>
<evidence type="ECO:0000313" key="5">
    <source>
        <dbReference type="Proteomes" id="UP001152485"/>
    </source>
</evidence>
<evidence type="ECO:0000313" key="4">
    <source>
        <dbReference type="Proteomes" id="UP001152467"/>
    </source>
</evidence>
<proteinExistence type="predicted"/>
<sequence>MSVVVDIFVWLFIETFLGFIVYSTGCLILKVVTFGQYKIEFKDFTSFKSSKSKKVDLVFLLGMTFYVTLILLVAYLIN</sequence>
<gene>
    <name evidence="2" type="ORF">PSECIP111854_01419</name>
    <name evidence="3" type="ORF">PSECIP111951_02036</name>
</gene>
<keyword evidence="1" id="KW-1133">Transmembrane helix</keyword>
<organism evidence="2 4">
    <name type="scientific">Pseudoalteromonas holothuriae</name>
    <dbReference type="NCBI Taxonomy" id="2963714"/>
    <lineage>
        <taxon>Bacteria</taxon>
        <taxon>Pseudomonadati</taxon>
        <taxon>Pseudomonadota</taxon>
        <taxon>Gammaproteobacteria</taxon>
        <taxon>Alteromonadales</taxon>
        <taxon>Pseudoalteromonadaceae</taxon>
        <taxon>Pseudoalteromonas</taxon>
    </lineage>
</organism>
<evidence type="ECO:0000256" key="1">
    <source>
        <dbReference type="SAM" id="Phobius"/>
    </source>
</evidence>
<dbReference type="RefSeq" id="WP_261593194.1">
    <property type="nucleotide sequence ID" value="NZ_CAMAPC010000004.1"/>
</dbReference>
<dbReference type="EMBL" id="CAMAPC010000004">
    <property type="protein sequence ID" value="CAH9054661.1"/>
    <property type="molecule type" value="Genomic_DNA"/>
</dbReference>
<name>A0A9W4QV67_9GAMM</name>
<accession>A0A9W4QV67</accession>
<feature type="transmembrane region" description="Helical" evidence="1">
    <location>
        <begin position="7"/>
        <end position="34"/>
    </location>
</feature>